<dbReference type="PANTHER" id="PTHR33352">
    <property type="entry name" value="SLR1095 PROTEIN"/>
    <property type="match status" value="1"/>
</dbReference>
<dbReference type="RefSeq" id="WP_100900169.1">
    <property type="nucleotide sequence ID" value="NZ_CAWNNC010000001.1"/>
</dbReference>
<reference evidence="3 4" key="1">
    <citation type="submission" date="2017-11" db="EMBL/GenBank/DDBJ databases">
        <title>Complete genome of a free-living desiccation-tolerant cyanobacterium and its photosynthetic adaptation to extreme terrestrial habitat.</title>
        <authorList>
            <person name="Shang J."/>
        </authorList>
    </citation>
    <scope>NUCLEOTIDE SEQUENCE [LARGE SCALE GENOMIC DNA]</scope>
    <source>
        <strain evidence="3 4">CCNUN1</strain>
    </source>
</reference>
<proteinExistence type="predicted"/>
<dbReference type="InterPro" id="IPR011335">
    <property type="entry name" value="Restrct_endonuc-II-like"/>
</dbReference>
<dbReference type="KEGG" id="nfl:COO91_05023"/>
<dbReference type="OrthoDB" id="483276at2"/>
<evidence type="ECO:0000259" key="2">
    <source>
        <dbReference type="Pfam" id="PF05685"/>
    </source>
</evidence>
<organism evidence="3 4">
    <name type="scientific">Nostoc flagelliforme CCNUN1</name>
    <dbReference type="NCBI Taxonomy" id="2038116"/>
    <lineage>
        <taxon>Bacteria</taxon>
        <taxon>Bacillati</taxon>
        <taxon>Cyanobacteriota</taxon>
        <taxon>Cyanophyceae</taxon>
        <taxon>Nostocales</taxon>
        <taxon>Nostocaceae</taxon>
        <taxon>Nostoc</taxon>
    </lineage>
</organism>
<gene>
    <name evidence="3" type="ORF">COO91_05023</name>
</gene>
<dbReference type="Pfam" id="PF05685">
    <property type="entry name" value="Uma2"/>
    <property type="match status" value="1"/>
</dbReference>
<evidence type="ECO:0000256" key="1">
    <source>
        <dbReference type="SAM" id="MobiDB-lite"/>
    </source>
</evidence>
<keyword evidence="3" id="KW-0540">Nuclease</keyword>
<dbReference type="Gene3D" id="3.90.1570.10">
    <property type="entry name" value="tt1808, chain A"/>
    <property type="match status" value="1"/>
</dbReference>
<dbReference type="AlphaFoldDB" id="A0A2K8SUA4"/>
<dbReference type="SUPFAM" id="SSF52980">
    <property type="entry name" value="Restriction endonuclease-like"/>
    <property type="match status" value="1"/>
</dbReference>
<accession>A0A2K8SUA4</accession>
<protein>
    <submittedName>
        <fullName evidence="3">Endonuclease, Uma2 family</fullName>
    </submittedName>
</protein>
<dbReference type="CDD" id="cd06260">
    <property type="entry name" value="DUF820-like"/>
    <property type="match status" value="1"/>
</dbReference>
<feature type="region of interest" description="Disordered" evidence="1">
    <location>
        <begin position="193"/>
        <end position="217"/>
    </location>
</feature>
<dbReference type="InterPro" id="IPR012296">
    <property type="entry name" value="Nuclease_put_TT1808"/>
</dbReference>
<keyword evidence="3" id="KW-0378">Hydrolase</keyword>
<feature type="domain" description="Putative restriction endonuclease" evidence="2">
    <location>
        <begin position="41"/>
        <end position="145"/>
    </location>
</feature>
<feature type="region of interest" description="Disordered" evidence="1">
    <location>
        <begin position="1"/>
        <end position="20"/>
    </location>
</feature>
<dbReference type="InterPro" id="IPR008538">
    <property type="entry name" value="Uma2"/>
</dbReference>
<name>A0A2K8SUA4_9NOSO</name>
<keyword evidence="4" id="KW-1185">Reference proteome</keyword>
<evidence type="ECO:0000313" key="3">
    <source>
        <dbReference type="EMBL" id="AUB39039.1"/>
    </source>
</evidence>
<dbReference type="GO" id="GO:0004519">
    <property type="term" value="F:endonuclease activity"/>
    <property type="evidence" value="ECO:0007669"/>
    <property type="project" value="UniProtKB-KW"/>
</dbReference>
<dbReference type="Proteomes" id="UP000232003">
    <property type="component" value="Chromosome"/>
</dbReference>
<dbReference type="PANTHER" id="PTHR33352:SF2">
    <property type="entry name" value="SLL0995 PROTEIN"/>
    <property type="match status" value="1"/>
</dbReference>
<dbReference type="EMBL" id="CP024785">
    <property type="protein sequence ID" value="AUB39039.1"/>
    <property type="molecule type" value="Genomic_DNA"/>
</dbReference>
<evidence type="ECO:0000313" key="4">
    <source>
        <dbReference type="Proteomes" id="UP000232003"/>
    </source>
</evidence>
<keyword evidence="3" id="KW-0255">Endonuclease</keyword>
<sequence>MVSQIQPPTQPEVIYPDSDGQPVANNTIQFGWIVEIKQNLDWLFADDPNVFVAGDLFWYPVEGRNKIVNAPDVMVVFGRPKGDRLCYQQWKEEGIAPQVVFEILSPSNTQTEMDKKLLFYDRYGVEEYYIYDPERNNLHGWLRSEDGLDVISLMEDWVSPRLKIRFAPSPEGLQLYRPDGERFLTYTEISRNAEQERQRAEQERQRAEQERQRAELAEQARRDAIPRLLQMNLSIEQIAQALGLSVEEVRTLAQE</sequence>